<accession>A0A4U1B1G5</accession>
<keyword evidence="2 3" id="KW-0378">Hydrolase</keyword>
<dbReference type="GO" id="GO:0016788">
    <property type="term" value="F:hydrolase activity, acting on ester bonds"/>
    <property type="evidence" value="ECO:0007669"/>
    <property type="project" value="TreeGrafter"/>
</dbReference>
<comment type="similarity">
    <text evidence="1">Belongs to the esterase D family.</text>
</comment>
<evidence type="ECO:0000313" key="3">
    <source>
        <dbReference type="EMBL" id="TKB43043.1"/>
    </source>
</evidence>
<dbReference type="Gene3D" id="3.40.50.1820">
    <property type="entry name" value="alpha/beta hydrolase"/>
    <property type="match status" value="1"/>
</dbReference>
<dbReference type="PANTHER" id="PTHR40841:SF2">
    <property type="entry name" value="SIDEROPHORE-DEGRADING ESTERASE (EUROFUNG)"/>
    <property type="match status" value="1"/>
</dbReference>
<dbReference type="SUPFAM" id="SSF53474">
    <property type="entry name" value="alpha/beta-Hydrolases"/>
    <property type="match status" value="1"/>
</dbReference>
<evidence type="ECO:0000256" key="2">
    <source>
        <dbReference type="ARBA" id="ARBA00022801"/>
    </source>
</evidence>
<proteinExistence type="inferred from homology"/>
<dbReference type="AlphaFoldDB" id="A0A4U1B1G5"/>
<dbReference type="Proteomes" id="UP000307999">
    <property type="component" value="Unassembled WGS sequence"/>
</dbReference>
<gene>
    <name evidence="3" type="ORF">E8M12_16110</name>
</gene>
<evidence type="ECO:0000313" key="4">
    <source>
        <dbReference type="Proteomes" id="UP000307999"/>
    </source>
</evidence>
<comment type="caution">
    <text evidence="3">The sequence shown here is derived from an EMBL/GenBank/DDBJ whole genome shotgun (WGS) entry which is preliminary data.</text>
</comment>
<dbReference type="OrthoDB" id="6381520at2"/>
<dbReference type="Pfam" id="PF00756">
    <property type="entry name" value="Esterase"/>
    <property type="match status" value="1"/>
</dbReference>
<organism evidence="3 4">
    <name type="scientific">Thalassotalea mangrovi</name>
    <dbReference type="NCBI Taxonomy" id="2572245"/>
    <lineage>
        <taxon>Bacteria</taxon>
        <taxon>Pseudomonadati</taxon>
        <taxon>Pseudomonadota</taxon>
        <taxon>Gammaproteobacteria</taxon>
        <taxon>Alteromonadales</taxon>
        <taxon>Colwelliaceae</taxon>
        <taxon>Thalassotalea</taxon>
    </lineage>
</organism>
<reference evidence="3 4" key="1">
    <citation type="submission" date="2019-04" db="EMBL/GenBank/DDBJ databases">
        <title>Thalassotalea guangxiensis sp. nov., isolated from sediment of the coastal wetland.</title>
        <authorList>
            <person name="Zheng S."/>
            <person name="Zhang D."/>
        </authorList>
    </citation>
    <scope>NUCLEOTIDE SEQUENCE [LARGE SCALE GENOMIC DNA]</scope>
    <source>
        <strain evidence="3 4">ZS-4</strain>
    </source>
</reference>
<dbReference type="EMBL" id="SWDB01000046">
    <property type="protein sequence ID" value="TKB43043.1"/>
    <property type="molecule type" value="Genomic_DNA"/>
</dbReference>
<dbReference type="PANTHER" id="PTHR40841">
    <property type="entry name" value="SIDEROPHORE TRIACETYLFUSARININE C ESTERASE"/>
    <property type="match status" value="1"/>
</dbReference>
<protein>
    <submittedName>
        <fullName evidence="3">Alpha/beta hydrolase</fullName>
    </submittedName>
</protein>
<evidence type="ECO:0000256" key="1">
    <source>
        <dbReference type="ARBA" id="ARBA00005622"/>
    </source>
</evidence>
<dbReference type="InterPro" id="IPR000801">
    <property type="entry name" value="Esterase-like"/>
</dbReference>
<sequence length="282" mass="32071">MLFYKELRLRLLLILSCLICNYSALAFNGFEIPRSETIELKEPATDRVYPIFVKVPRSYKTNKEKRYPVIYLTDAWYSFQITSGATRFAMNHGEMEEAIIVAISYSKGSRGASSRIRDYTPSKAPGWKLPTGNADGHARFIRDVLFPFIETNYRVSTSQRTFVGNSLGGLFGAFILFNYPEMFSSYILGSPSVWFRDNEILTETVKKSESPIKVYIAVGSLERPEYGEREDMVAGAKLLMQKISKESGQNTQVKFNMINDARHATAFPTTLIQGLDWIYGIH</sequence>
<keyword evidence="4" id="KW-1185">Reference proteome</keyword>
<dbReference type="InterPro" id="IPR052558">
    <property type="entry name" value="Siderophore_Hydrolase_D"/>
</dbReference>
<dbReference type="RefSeq" id="WP_136737297.1">
    <property type="nucleotide sequence ID" value="NZ_SWDB01000046.1"/>
</dbReference>
<name>A0A4U1B1G5_9GAMM</name>
<dbReference type="InterPro" id="IPR029058">
    <property type="entry name" value="AB_hydrolase_fold"/>
</dbReference>